<proteinExistence type="predicted"/>
<dbReference type="AlphaFoldDB" id="A0A840DCF8"/>
<sequence length="388" mass="43805">MVANITTGSNLYGALFYNQEKVDKGVGTVLATHILREPADGNFSVAETAEDILRWMPDHFRTEKPVIHISLNPDPKDNLSDEQLSEVAGHYMDRMGWGSQPYIVFKHSDIEREHIHIVSVQVGQNGKKIYDGKRNERSVAITEELEKEYNLHPAKGQKRSEKWQFKPVDSAKGDLKRQIAAVIKSALSMYRFQTLGEFRALLSLYNIGIEEVRGERDGNTYRGLLYTALNADGKKAEVTPLKSSLFGKTAGFGALEQHMEISGEKITKDSSREHTRHRVAEAFLDAPTENALRERLRAYHIDLYIRRNDAGRITGVTFIDHENRCVLNGSRLGKEYSANALNERYPEAPKAGADLHGVSNITQPQHEISTKKETVRKKKKPNNKRGLN</sequence>
<feature type="compositionally biased region" description="Basic residues" evidence="1">
    <location>
        <begin position="374"/>
        <end position="388"/>
    </location>
</feature>
<organism evidence="3 4">
    <name type="scientific">Bacteroides reticulotermitis</name>
    <dbReference type="NCBI Taxonomy" id="1133319"/>
    <lineage>
        <taxon>Bacteria</taxon>
        <taxon>Pseudomonadati</taxon>
        <taxon>Bacteroidota</taxon>
        <taxon>Bacteroidia</taxon>
        <taxon>Bacteroidales</taxon>
        <taxon>Bacteroidaceae</taxon>
        <taxon>Bacteroides</taxon>
    </lineage>
</organism>
<comment type="caution">
    <text evidence="3">The sequence shown here is derived from an EMBL/GenBank/DDBJ whole genome shotgun (WGS) entry which is preliminary data.</text>
</comment>
<dbReference type="Pfam" id="PF03432">
    <property type="entry name" value="Relaxase"/>
    <property type="match status" value="1"/>
</dbReference>
<keyword evidence="4" id="KW-1185">Reference proteome</keyword>
<dbReference type="Proteomes" id="UP000560658">
    <property type="component" value="Unassembled WGS sequence"/>
</dbReference>
<evidence type="ECO:0000313" key="4">
    <source>
        <dbReference type="Proteomes" id="UP000560658"/>
    </source>
</evidence>
<protein>
    <recommendedName>
        <fullName evidence="2">MobA/VirD2-like nuclease domain-containing protein</fullName>
    </recommendedName>
</protein>
<dbReference type="EMBL" id="JACIER010000028">
    <property type="protein sequence ID" value="MBB4046325.1"/>
    <property type="molecule type" value="Genomic_DNA"/>
</dbReference>
<gene>
    <name evidence="3" type="ORF">GGR06_004159</name>
</gene>
<name>A0A840DCF8_9BACE</name>
<dbReference type="RefSeq" id="WP_052517307.1">
    <property type="nucleotide sequence ID" value="NZ_JACIER010000028.1"/>
</dbReference>
<evidence type="ECO:0000259" key="2">
    <source>
        <dbReference type="Pfam" id="PF03432"/>
    </source>
</evidence>
<feature type="domain" description="MobA/VirD2-like nuclease" evidence="2">
    <location>
        <begin position="43"/>
        <end position="151"/>
    </location>
</feature>
<accession>A0A840DCF8</accession>
<reference evidence="3" key="1">
    <citation type="submission" date="2020-08" db="EMBL/GenBank/DDBJ databases">
        <title>Genomic Encyclopedia of Type Strains, Phase IV (KMG-IV): sequencing the most valuable type-strain genomes for metagenomic binning, comparative biology and taxonomic classification.</title>
        <authorList>
            <person name="Goeker M."/>
        </authorList>
    </citation>
    <scope>NUCLEOTIDE SEQUENCE [LARGE SCALE GENOMIC DNA]</scope>
    <source>
        <strain evidence="3">DSM 105720</strain>
    </source>
</reference>
<dbReference type="InterPro" id="IPR005094">
    <property type="entry name" value="Endonuclease_MobA/VirD2"/>
</dbReference>
<evidence type="ECO:0000313" key="3">
    <source>
        <dbReference type="EMBL" id="MBB4046325.1"/>
    </source>
</evidence>
<dbReference type="NCBIfam" id="NF041325">
    <property type="entry name" value="Bacteroid_MobB"/>
    <property type="match status" value="1"/>
</dbReference>
<evidence type="ECO:0000256" key="1">
    <source>
        <dbReference type="SAM" id="MobiDB-lite"/>
    </source>
</evidence>
<feature type="region of interest" description="Disordered" evidence="1">
    <location>
        <begin position="350"/>
        <end position="388"/>
    </location>
</feature>